<comment type="caution">
    <text evidence="2">The sequence shown here is derived from an EMBL/GenBank/DDBJ whole genome shotgun (WGS) entry which is preliminary data.</text>
</comment>
<evidence type="ECO:0000256" key="1">
    <source>
        <dbReference type="SAM" id="MobiDB-lite"/>
    </source>
</evidence>
<organism evidence="2 3">
    <name type="scientific">Zalerion maritima</name>
    <dbReference type="NCBI Taxonomy" id="339359"/>
    <lineage>
        <taxon>Eukaryota</taxon>
        <taxon>Fungi</taxon>
        <taxon>Dikarya</taxon>
        <taxon>Ascomycota</taxon>
        <taxon>Pezizomycotina</taxon>
        <taxon>Sordariomycetes</taxon>
        <taxon>Lulworthiomycetidae</taxon>
        <taxon>Lulworthiales</taxon>
        <taxon>Lulworthiaceae</taxon>
        <taxon>Zalerion</taxon>
    </lineage>
</organism>
<dbReference type="Proteomes" id="UP001201980">
    <property type="component" value="Unassembled WGS sequence"/>
</dbReference>
<dbReference type="EMBL" id="JAKWBI020000461">
    <property type="protein sequence ID" value="KAJ2894728.1"/>
    <property type="molecule type" value="Genomic_DNA"/>
</dbReference>
<feature type="region of interest" description="Disordered" evidence="1">
    <location>
        <begin position="180"/>
        <end position="203"/>
    </location>
</feature>
<gene>
    <name evidence="2" type="ORF">MKZ38_007278</name>
</gene>
<dbReference type="AlphaFoldDB" id="A0AAD5RJ44"/>
<name>A0AAD5RJ44_9PEZI</name>
<reference evidence="2" key="1">
    <citation type="submission" date="2022-07" db="EMBL/GenBank/DDBJ databases">
        <title>Draft genome sequence of Zalerion maritima ATCC 34329, a (micro)plastics degrading marine fungus.</title>
        <authorList>
            <person name="Paco A."/>
            <person name="Goncalves M.F.M."/>
            <person name="Rocha-Santos T.A.P."/>
            <person name="Alves A."/>
        </authorList>
    </citation>
    <scope>NUCLEOTIDE SEQUENCE</scope>
    <source>
        <strain evidence="2">ATCC 34329</strain>
    </source>
</reference>
<evidence type="ECO:0000313" key="3">
    <source>
        <dbReference type="Proteomes" id="UP001201980"/>
    </source>
</evidence>
<feature type="region of interest" description="Disordered" evidence="1">
    <location>
        <begin position="96"/>
        <end position="116"/>
    </location>
</feature>
<keyword evidence="3" id="KW-1185">Reference proteome</keyword>
<evidence type="ECO:0000313" key="2">
    <source>
        <dbReference type="EMBL" id="KAJ2894728.1"/>
    </source>
</evidence>
<proteinExistence type="predicted"/>
<feature type="compositionally biased region" description="Polar residues" evidence="1">
    <location>
        <begin position="102"/>
        <end position="112"/>
    </location>
</feature>
<accession>A0AAD5RJ44</accession>
<sequence>MRSFQSFGIRGGIRFFGSRAIRDEAILPAAGRHLSDTSENMVTNTRAHRASLTLLSVQPRWLIVAFDRTLHALPPGSISINSWAKPRTCFHDGKVFEDPKRPNQSVNSSPDMSNWALPHEAGRTELTNALDELAAAMERSSLLAGENKHPSAFFVWDFSKRTHHVLINLSKIYNREAVSQPEAFPKTSKPAPGEPQDGPSAAKKAWEDVIDRSGTTADMITGEGLGMMLLMMSGLQGCEWDNGTKEKARQLKRVVGARGLSGM</sequence>
<protein>
    <submittedName>
        <fullName evidence="2">Uncharacterized protein</fullName>
    </submittedName>
</protein>